<keyword evidence="2" id="KW-1185">Reference proteome</keyword>
<dbReference type="Proteomes" id="UP001320706">
    <property type="component" value="Unassembled WGS sequence"/>
</dbReference>
<comment type="caution">
    <text evidence="1">The sequence shown here is derived from an EMBL/GenBank/DDBJ whole genome shotgun (WGS) entry which is preliminary data.</text>
</comment>
<organism evidence="1 2">
    <name type="scientific">Zalaria obscura</name>
    <dbReference type="NCBI Taxonomy" id="2024903"/>
    <lineage>
        <taxon>Eukaryota</taxon>
        <taxon>Fungi</taxon>
        <taxon>Dikarya</taxon>
        <taxon>Ascomycota</taxon>
        <taxon>Pezizomycotina</taxon>
        <taxon>Dothideomycetes</taxon>
        <taxon>Dothideomycetidae</taxon>
        <taxon>Dothideales</taxon>
        <taxon>Zalariaceae</taxon>
        <taxon>Zalaria</taxon>
    </lineage>
</organism>
<accession>A0ACC3SBG7</accession>
<gene>
    <name evidence="1" type="primary">SCJ1</name>
    <name evidence="1" type="ORF">M8818_004549</name>
</gene>
<dbReference type="EMBL" id="JAMKPW020000022">
    <property type="protein sequence ID" value="KAK8206715.1"/>
    <property type="molecule type" value="Genomic_DNA"/>
</dbReference>
<evidence type="ECO:0000313" key="2">
    <source>
        <dbReference type="Proteomes" id="UP001320706"/>
    </source>
</evidence>
<protein>
    <submittedName>
        <fullName evidence="1">DnaJ-related protein scj1</fullName>
    </submittedName>
</protein>
<reference evidence="1" key="1">
    <citation type="submission" date="2024-02" db="EMBL/GenBank/DDBJ databases">
        <title>Metagenome Assembled Genome of Zalaria obscura JY119.</title>
        <authorList>
            <person name="Vighnesh L."/>
            <person name="Jagadeeshwari U."/>
            <person name="Venkata Ramana C."/>
            <person name="Sasikala C."/>
        </authorList>
    </citation>
    <scope>NUCLEOTIDE SEQUENCE</scope>
    <source>
        <strain evidence="1">JY119</strain>
    </source>
</reference>
<name>A0ACC3SBG7_9PEZI</name>
<sequence length="1173" mass="129984">MQSTGLGVHIDNTQLRPNFWDTINAFARGQDENASEGARLPSAAAPSVANSQRLSPTRVLMEYVRHQSRPMGPPVMLPHGRYDDQSPEDVIASATEENTPSLAGTPRFEVRGRPMSAGQSSHQQHLDGVQGPKPATVQTATVPAVRLNSPPAGNADQTITSEPVRQIASTNQAQPPAFNLSALEAYNLARSCAQRLDLLETLSFSQVPVEEIQEMFDLVDGRLLDLEHWRGDCEAQLKALEAGDHVSYKRRRLLPTEASSFSSDMSAPSTSSVLAITATAMQAEYNERLEEVEQRLNSVENKLPSYANPWEIEVVLLPWGRELGGIWSSLEMLREHESVPVTQTSEEWNGVSSSAKASFSSSPGQAHGWTTDSIQAWADSAEDWLCPKACGPKSVVFKRLSSRGLVRKLLVTSYDADTILGTVTEAFADFLRANKTDDTDHKVTEQVQALREPVIPLRKVRKNSRLRYLSRSEMVTSAVWTSSFLDSGIFMKAQGGQRRLYVTTAEAYVQSGVNGWTWQRLRELPRVQTDFPIQDAQATVDEADARESCWTHNPALDPPSLHSSFASSFSHQSQWSTRSQASQSNDRHKEDTRRPAPISPLSEQRPNLDPRRQTVSLPSSTAELPSTAQPKRRIASFESGYPKRRRTSSSPETERRGAGFTPRWSREPPSPFTSERSQAVAGAIAKRCATPSAYATPHSNTVATMGISGIGGGDTEPESEGSESRKGDDGEEWEGVAEENGNAQAYMSDGGVEHSDVGSEYEVDDDDDDDDSDDEDLDEGLTIYEERFADLLGIEKNASDREIKKAYRTLSKKYHPDKNPDDESAHHTFVSIAEAYEALSEPTTRKIYDQYGHEGLAQHKQGGGRPQQNPFDLFSRFFGGGGHFGQPGVRRGPNMEVRVDIPLRDFYNGAEHEIKIEKQAICSACEGSGSEDGHSERCGRCGGQGMIIQKAQLAPGIFQQMQMQCDVCGGRGQTIKHKCKVCNGARVVREEESHTLVVDKGVPKGARIQFENEADESPDYVAGDLFVQLMEMEPRLGEGKEKNDQTDGTFFRRKGEHLFWTEVLSLREAWMGDWTRNLTHLDGHVVRLGRKRGEVVQPGAVEVVPGEGMPTWRKEEGPEFGSLHVEYVVVLPDQMDKGMEKDFFETWEKWRRKNGVDLAADSGRPLQLSHDEL</sequence>
<evidence type="ECO:0000313" key="1">
    <source>
        <dbReference type="EMBL" id="KAK8206715.1"/>
    </source>
</evidence>
<proteinExistence type="predicted"/>